<dbReference type="Proteomes" id="UP000266301">
    <property type="component" value="Chromosome"/>
</dbReference>
<dbReference type="SUPFAM" id="SSF52540">
    <property type="entry name" value="P-loop containing nucleoside triphosphate hydrolases"/>
    <property type="match status" value="1"/>
</dbReference>
<dbReference type="Pfam" id="PF01656">
    <property type="entry name" value="CbiA"/>
    <property type="match status" value="1"/>
</dbReference>
<evidence type="ECO:0000259" key="1">
    <source>
        <dbReference type="Pfam" id="PF01656"/>
    </source>
</evidence>
<dbReference type="InterPro" id="IPR002586">
    <property type="entry name" value="CobQ/CobB/MinD/ParA_Nub-bd_dom"/>
</dbReference>
<gene>
    <name evidence="2" type="ORF">D4Z93_08945</name>
</gene>
<reference evidence="2 3" key="1">
    <citation type="journal article" date="2019" name="Int. J. Syst. Evol. Microbiol.">
        <title>Clostridium fermenticellae sp. nov., isolated from the mud in a fermentation cellar for the production of the Chinese liquor, baijiu.</title>
        <authorList>
            <person name="Xu P.X."/>
            <person name="Chai L.J."/>
            <person name="Qiu T."/>
            <person name="Zhang X.J."/>
            <person name="Lu Z.M."/>
            <person name="Xiao C."/>
            <person name="Wang S.T."/>
            <person name="Shen C.H."/>
            <person name="Shi J.S."/>
            <person name="Xu Z.H."/>
        </authorList>
    </citation>
    <scope>NUCLEOTIDE SEQUENCE [LARGE SCALE GENOMIC DNA]</scope>
    <source>
        <strain evidence="2 3">JN500901</strain>
    </source>
</reference>
<dbReference type="InterPro" id="IPR027417">
    <property type="entry name" value="P-loop_NTPase"/>
</dbReference>
<organism evidence="2 3">
    <name type="scientific">Clostridium fermenticellae</name>
    <dbReference type="NCBI Taxonomy" id="2068654"/>
    <lineage>
        <taxon>Bacteria</taxon>
        <taxon>Bacillati</taxon>
        <taxon>Bacillota</taxon>
        <taxon>Clostridia</taxon>
        <taxon>Eubacteriales</taxon>
        <taxon>Clostridiaceae</taxon>
        <taxon>Clostridium</taxon>
    </lineage>
</organism>
<dbReference type="KEGG" id="cfer:D4Z93_08945"/>
<evidence type="ECO:0000313" key="3">
    <source>
        <dbReference type="Proteomes" id="UP000266301"/>
    </source>
</evidence>
<dbReference type="RefSeq" id="WP_119972732.1">
    <property type="nucleotide sequence ID" value="NZ_CP032416.1"/>
</dbReference>
<accession>A0A386H4K3</accession>
<proteinExistence type="predicted"/>
<dbReference type="AlphaFoldDB" id="A0A386H4K3"/>
<dbReference type="Gene3D" id="3.40.50.300">
    <property type="entry name" value="P-loop containing nucleotide triphosphate hydrolases"/>
    <property type="match status" value="1"/>
</dbReference>
<sequence>MNGDYKRFIINKSNFIFVGEAGSGKSEIAINFAKSLARLNEKPVHFFDMDMTKPLFRSRDVKTELEEIGIIFHHEEQFFDAPTVVGGVNLLLKDENCYVIMDIGGNDIGARAIGGFAPKVNQDNTIVYYVLNVYRPWSDNLNHIDETLSSILQISHIKLDKVHIISNPNNGISTTAEEVLEGNLKTVEMLGSLMNIDFTCVSDALYENVKAKTDVPLMPIHLYLTYPWNQ</sequence>
<evidence type="ECO:0000313" key="2">
    <source>
        <dbReference type="EMBL" id="AYD40649.1"/>
    </source>
</evidence>
<feature type="domain" description="CobQ/CobB/MinD/ParA nucleotide binding" evidence="1">
    <location>
        <begin position="19"/>
        <end position="145"/>
    </location>
</feature>
<name>A0A386H4K3_9CLOT</name>
<dbReference type="OrthoDB" id="9779501at2"/>
<dbReference type="EMBL" id="CP032416">
    <property type="protein sequence ID" value="AYD40649.1"/>
    <property type="molecule type" value="Genomic_DNA"/>
</dbReference>
<keyword evidence="3" id="KW-1185">Reference proteome</keyword>
<protein>
    <recommendedName>
        <fullName evidence="1">CobQ/CobB/MinD/ParA nucleotide binding domain-containing protein</fullName>
    </recommendedName>
</protein>